<comment type="caution">
    <text evidence="1">The sequence shown here is derived from an EMBL/GenBank/DDBJ whole genome shotgun (WGS) entry which is preliminary data.</text>
</comment>
<sequence>MVSTNRKYSTHLHHVIGLLKCTSTMKPNLSSSRVTNLLPTFVFLVI</sequence>
<name>M1WDF3_CLAP2</name>
<reference evidence="1 2" key="1">
    <citation type="journal article" date="2013" name="PLoS Genet.">
        <title>Plant-symbiotic fungi as chemical engineers: Multi-genome analysis of the Clavicipitaceae reveals dynamics of alkaloid loci.</title>
        <authorList>
            <person name="Schardl C.L."/>
            <person name="Young C.A."/>
            <person name="Hesse U."/>
            <person name="Amyotte S.G."/>
            <person name="Andreeva K."/>
            <person name="Calie P.J."/>
            <person name="Fleetwood D.J."/>
            <person name="Haws D.C."/>
            <person name="Moore N."/>
            <person name="Oeser B."/>
            <person name="Panaccione D.G."/>
            <person name="Schweri K.K."/>
            <person name="Voisey C.R."/>
            <person name="Farman M.L."/>
            <person name="Jaromczyk J.W."/>
            <person name="Roe B.A."/>
            <person name="O'Sullivan D.M."/>
            <person name="Scott B."/>
            <person name="Tudzynski P."/>
            <person name="An Z."/>
            <person name="Arnaoudova E.G."/>
            <person name="Bullock C.T."/>
            <person name="Charlton N.D."/>
            <person name="Chen L."/>
            <person name="Cox M."/>
            <person name="Dinkins R.D."/>
            <person name="Florea S."/>
            <person name="Glenn A.E."/>
            <person name="Gordon A."/>
            <person name="Gueldener U."/>
            <person name="Harris D.R."/>
            <person name="Hollin W."/>
            <person name="Jaromczyk J."/>
            <person name="Johnson R.D."/>
            <person name="Khan A.K."/>
            <person name="Leistner E."/>
            <person name="Leuchtmann A."/>
            <person name="Li C."/>
            <person name="Liu J."/>
            <person name="Liu J."/>
            <person name="Liu M."/>
            <person name="Mace W."/>
            <person name="Machado C."/>
            <person name="Nagabhyru P."/>
            <person name="Pan J."/>
            <person name="Schmid J."/>
            <person name="Sugawara K."/>
            <person name="Steiner U."/>
            <person name="Takach J.E."/>
            <person name="Tanaka E."/>
            <person name="Webb J.S."/>
            <person name="Wilson E.V."/>
            <person name="Wiseman J.L."/>
            <person name="Yoshida R."/>
            <person name="Zeng Z."/>
        </authorList>
    </citation>
    <scope>NUCLEOTIDE SEQUENCE [LARGE SCALE GENOMIC DNA]</scope>
    <source>
        <strain evidence="1 2">20.1</strain>
    </source>
</reference>
<protein>
    <submittedName>
        <fullName evidence="1">Uncharacterized protein</fullName>
    </submittedName>
</protein>
<evidence type="ECO:0000313" key="1">
    <source>
        <dbReference type="EMBL" id="CCE29429.1"/>
    </source>
</evidence>
<dbReference type="AlphaFoldDB" id="M1WDF3"/>
<dbReference type="Proteomes" id="UP000016801">
    <property type="component" value="Unassembled WGS sequence"/>
</dbReference>
<accession>M1WDF3</accession>
<dbReference type="EMBL" id="CAGA01000014">
    <property type="protein sequence ID" value="CCE29429.1"/>
    <property type="molecule type" value="Genomic_DNA"/>
</dbReference>
<proteinExistence type="predicted"/>
<organism evidence="1 2">
    <name type="scientific">Claviceps purpurea (strain 20.1)</name>
    <name type="common">Ergot fungus</name>
    <name type="synonym">Sphacelia segetum</name>
    <dbReference type="NCBI Taxonomy" id="1111077"/>
    <lineage>
        <taxon>Eukaryota</taxon>
        <taxon>Fungi</taxon>
        <taxon>Dikarya</taxon>
        <taxon>Ascomycota</taxon>
        <taxon>Pezizomycotina</taxon>
        <taxon>Sordariomycetes</taxon>
        <taxon>Hypocreomycetidae</taxon>
        <taxon>Hypocreales</taxon>
        <taxon>Clavicipitaceae</taxon>
        <taxon>Claviceps</taxon>
    </lineage>
</organism>
<keyword evidence="2" id="KW-1185">Reference proteome</keyword>
<evidence type="ECO:0000313" key="2">
    <source>
        <dbReference type="Proteomes" id="UP000016801"/>
    </source>
</evidence>
<dbReference type="VEuPathDB" id="FungiDB:CPUR_03122"/>
<gene>
    <name evidence="1" type="ORF">CPUR_03122</name>
</gene>
<dbReference type="HOGENOM" id="CLU_3191271_0_0_1"/>